<dbReference type="Proteomes" id="UP000708208">
    <property type="component" value="Unassembled WGS sequence"/>
</dbReference>
<reference evidence="2" key="1">
    <citation type="submission" date="2021-06" db="EMBL/GenBank/DDBJ databases">
        <authorList>
            <person name="Hodson N. C."/>
            <person name="Mongue J. A."/>
            <person name="Jaron S. K."/>
        </authorList>
    </citation>
    <scope>NUCLEOTIDE SEQUENCE</scope>
</reference>
<feature type="region of interest" description="Disordered" evidence="1">
    <location>
        <begin position="1"/>
        <end position="39"/>
    </location>
</feature>
<gene>
    <name evidence="2" type="ORF">AFUS01_LOCUS28353</name>
</gene>
<name>A0A8J2KRW7_9HEXA</name>
<evidence type="ECO:0000313" key="2">
    <source>
        <dbReference type="EMBL" id="CAG7817809.1"/>
    </source>
</evidence>
<keyword evidence="3" id="KW-1185">Reference proteome</keyword>
<evidence type="ECO:0000313" key="3">
    <source>
        <dbReference type="Proteomes" id="UP000708208"/>
    </source>
</evidence>
<feature type="compositionally biased region" description="Polar residues" evidence="1">
    <location>
        <begin position="8"/>
        <end position="26"/>
    </location>
</feature>
<dbReference type="AlphaFoldDB" id="A0A8J2KRW7"/>
<protein>
    <submittedName>
        <fullName evidence="2">Uncharacterized protein</fullName>
    </submittedName>
</protein>
<evidence type="ECO:0000256" key="1">
    <source>
        <dbReference type="SAM" id="MobiDB-lite"/>
    </source>
</evidence>
<feature type="non-terminal residue" evidence="2">
    <location>
        <position position="39"/>
    </location>
</feature>
<feature type="compositionally biased region" description="Basic and acidic residues" evidence="1">
    <location>
        <begin position="27"/>
        <end position="39"/>
    </location>
</feature>
<dbReference type="EMBL" id="CAJVCH010404202">
    <property type="protein sequence ID" value="CAG7817809.1"/>
    <property type="molecule type" value="Genomic_DNA"/>
</dbReference>
<sequence>MAPPSPEVTKQTTGSSPTQSIPVSDNTKLETVRDSSVDL</sequence>
<proteinExistence type="predicted"/>
<accession>A0A8J2KRW7</accession>
<comment type="caution">
    <text evidence="2">The sequence shown here is derived from an EMBL/GenBank/DDBJ whole genome shotgun (WGS) entry which is preliminary data.</text>
</comment>
<organism evidence="2 3">
    <name type="scientific">Allacma fusca</name>
    <dbReference type="NCBI Taxonomy" id="39272"/>
    <lineage>
        <taxon>Eukaryota</taxon>
        <taxon>Metazoa</taxon>
        <taxon>Ecdysozoa</taxon>
        <taxon>Arthropoda</taxon>
        <taxon>Hexapoda</taxon>
        <taxon>Collembola</taxon>
        <taxon>Symphypleona</taxon>
        <taxon>Sminthuridae</taxon>
        <taxon>Allacma</taxon>
    </lineage>
</organism>